<reference evidence="1 2" key="1">
    <citation type="journal article" date="2014" name="Proc. Natl. Acad. Sci. U.S.A.">
        <title>Molecular dissection of the evolution of carbapenem-resistant multilocus sequence type 258 Klebsiella pneumoniae.</title>
        <authorList>
            <person name="Deleo F.R."/>
            <person name="Chen L."/>
            <person name="Porcella S.F."/>
            <person name="Martens C.A."/>
            <person name="Kobayashi S.D."/>
            <person name="Porter A.R."/>
            <person name="Chavda K.D."/>
            <person name="Jacobs M.R."/>
            <person name="Mathema B."/>
            <person name="Olsen R.J."/>
            <person name="Bonomo R.A."/>
            <person name="Musser J.M."/>
            <person name="Kreiswirth B.N."/>
        </authorList>
    </citation>
    <scope>NUCLEOTIDE SEQUENCE [LARGE SCALE GENOMIC DNA]</scope>
    <source>
        <strain evidence="1">30684/NJST258_2</strain>
    </source>
</reference>
<name>W8V6I0_KLEPN</name>
<evidence type="ECO:0000313" key="2">
    <source>
        <dbReference type="Proteomes" id="UP000019586"/>
    </source>
</evidence>
<dbReference type="Proteomes" id="UP000019586">
    <property type="component" value="Chromosome"/>
</dbReference>
<gene>
    <name evidence="1" type="ORF">KPNJ2_05045</name>
</gene>
<dbReference type="HOGENOM" id="CLU_3153901_0_0_6"/>
<accession>W8V6I0</accession>
<dbReference type="KEGG" id="kps:KPNJ2_05045"/>
<evidence type="ECO:0000313" key="1">
    <source>
        <dbReference type="EMBL" id="AHM81817.1"/>
    </source>
</evidence>
<dbReference type="EMBL" id="CP006918">
    <property type="protein sequence ID" value="AHM81817.1"/>
    <property type="molecule type" value="Genomic_DNA"/>
</dbReference>
<protein>
    <submittedName>
        <fullName evidence="1">Uncharacterized protein</fullName>
    </submittedName>
</protein>
<dbReference type="AlphaFoldDB" id="W8V6I0"/>
<organism evidence="1 2">
    <name type="scientific">Klebsiella pneumoniae 30684/NJST258_2</name>
    <dbReference type="NCBI Taxonomy" id="1420013"/>
    <lineage>
        <taxon>Bacteria</taxon>
        <taxon>Pseudomonadati</taxon>
        <taxon>Pseudomonadota</taxon>
        <taxon>Gammaproteobacteria</taxon>
        <taxon>Enterobacterales</taxon>
        <taxon>Enterobacteriaceae</taxon>
        <taxon>Klebsiella/Raoultella group</taxon>
        <taxon>Klebsiella</taxon>
        <taxon>Klebsiella pneumoniae complex</taxon>
    </lineage>
</organism>
<sequence length="48" mass="5673">MKKKRVSQSLFLMTDCLTWPLFVRQRKGKNFFNFALEAVNGHPHLSLH</sequence>
<proteinExistence type="predicted"/>